<feature type="compositionally biased region" description="Polar residues" evidence="1">
    <location>
        <begin position="948"/>
        <end position="965"/>
    </location>
</feature>
<evidence type="ECO:0000256" key="1">
    <source>
        <dbReference type="SAM" id="MobiDB-lite"/>
    </source>
</evidence>
<dbReference type="EMBL" id="KZ155787">
    <property type="protein sequence ID" value="OUS45678.1"/>
    <property type="molecule type" value="Genomic_DNA"/>
</dbReference>
<dbReference type="Proteomes" id="UP000195557">
    <property type="component" value="Unassembled WGS sequence"/>
</dbReference>
<accession>A0A1Y5I7Y4</accession>
<gene>
    <name evidence="2" type="ORF">BE221DRAFT_81822</name>
</gene>
<reference evidence="2" key="1">
    <citation type="submission" date="2017-04" db="EMBL/GenBank/DDBJ databases">
        <title>Population genomics of picophytoplankton unveils novel chromosome hypervariability.</title>
        <authorList>
            <consortium name="DOE Joint Genome Institute"/>
            <person name="Blanc-Mathieu R."/>
            <person name="Krasovec M."/>
            <person name="Hebrard M."/>
            <person name="Yau S."/>
            <person name="Desgranges E."/>
            <person name="Martin J."/>
            <person name="Schackwitz W."/>
            <person name="Kuo A."/>
            <person name="Salin G."/>
            <person name="Donnadieu C."/>
            <person name="Desdevises Y."/>
            <person name="Sanchez-Ferandin S."/>
            <person name="Moreau H."/>
            <person name="Rivals E."/>
            <person name="Grigoriev I.V."/>
            <person name="Grimsley N."/>
            <person name="Eyre-Walker A."/>
            <person name="Piganeau G."/>
        </authorList>
    </citation>
    <scope>NUCLEOTIDE SEQUENCE [LARGE SCALE GENOMIC DNA]</scope>
    <source>
        <strain evidence="2">RCC 1115</strain>
    </source>
</reference>
<feature type="region of interest" description="Disordered" evidence="1">
    <location>
        <begin position="59"/>
        <end position="80"/>
    </location>
</feature>
<feature type="region of interest" description="Disordered" evidence="1">
    <location>
        <begin position="945"/>
        <end position="973"/>
    </location>
</feature>
<name>A0A1Y5I7Y4_OSTTA</name>
<organism evidence="2">
    <name type="scientific">Ostreococcus tauri</name>
    <name type="common">Marine green alga</name>
    <dbReference type="NCBI Taxonomy" id="70448"/>
    <lineage>
        <taxon>Eukaryota</taxon>
        <taxon>Viridiplantae</taxon>
        <taxon>Chlorophyta</taxon>
        <taxon>Mamiellophyceae</taxon>
        <taxon>Mamiellales</taxon>
        <taxon>Bathycoccaceae</taxon>
        <taxon>Ostreococcus</taxon>
    </lineage>
</organism>
<evidence type="ECO:0000313" key="2">
    <source>
        <dbReference type="EMBL" id="OUS45678.1"/>
    </source>
</evidence>
<proteinExistence type="predicted"/>
<protein>
    <submittedName>
        <fullName evidence="2">Uncharacterized protein</fullName>
    </submittedName>
</protein>
<sequence>MDVDEDGELARLQVTYLEVNSASADLYVKAKDSSACANGYVEPEEFYVYACQGGDQGGNTGGVDDKGNDGGDSTDFDSNSETSTRRRLLWKSKTRLSSHRRTLLQEEEASCDGLDEFLVDPNNAQGFYYLSYFGEYARYTLNVCCPADKPNFYLAVAGYDITGQEEGRCTSAVMSDSYPYSLTGSTEDAVAPEEPPEKLVSLKEFWQTHEGSAAEKLIMNAGLGLQFGACPKADEVSPDALFPLPPFKADVISTFFTHLFKQPVPGREHDIKSELKLSPFATASAANVNGTCRLMVTLADHPNLKPMELVEVDGVDFGCLKSAYEDVPDAYVALDALTALAQTSKAHPSFGDAFNVTLRDPADESNSTHAVRASYGAYKALKVRLDKKNDESVKDYRVTSSSCGGMNNPREDGAKVIPAKTCPRVGVNREINVFKDVALDSMVTTKLGTAVFGGATNIKTGRESENFGSSDGIAFDTDTACTVTITGLYDADGNAACAETVTVERATSRCSFEPVQDAVAGMNEMLSRASKGVSAISWDDFIRYTGRDAFVDCMELVSLSMTDAYENVTLVTDECTLPYPETSSGSGIWSFCESNPVHEYCADPCCNIFIQDKLCCAPKSATVSRFRPTFDSNIFTETCMLADAVTRGSVDETLPVANAIPLAIKVASKISTPETCLAATSSLKTKLDNIETDLECCVKAVIGEWDHSTMKYASTQPCQVSSDCFSDVCAASSSSSSSSNSQGSKTCNWKPWEYSDGTWGPTSDENCLDEDLGDNFCASTNEWGGVEDITELGYCSPTTGIVEEYGGGWYSNEASSITDELCQELNSTLTAKKAHEWSDIKRCQFPSAMSQSSAACFDGCASDEGFKPPTLYECYVPTNSQGACPSSEYFTERRVDWDADIPWELSRPSYCVTNIWGNGGLYQRRIGPSPSRPAISRDRIECGRANGPISSDTKTGAAVSSSPQTPRRKTSARSWAPRDSVCWYPDVTTETECVNRDISNTDAEHRWRQTFRDGAGACFSTPAPTLTPAYYNITFSPKLNADDYSSVTWPNQASADLHVVYCDKGTACEKGYANFWSSSDVPTTGSTFTISDTTYTILDVTATPQPKYEHFDASGKLTMAWCYENGYSCYNGNREWNGFDYTNYSTYSKPGVLNVKSSCEANGGVFYLGKHLREGKFDSVSKCSGAYCNVAGPRYSVSEEMCSSIGGQCRNSQGCNGCRAPYWGEVDIVLDGMCYTPNNSNDKLVGQLLGDCLAVKVEGAGASSGTSGVEVCLVVKSEREVADAYTEFGFAKRTGSTGSFSYTPTSYEVKSTGTHLCATVKEYGAYVCPVKLAPSWASSTVDVGSSECAATQAIAQVAAAKVEQVKTAAAAEIAALPPCDASKAPTYGAVGDCTSTLASGTQCQPVCDTGYAVSGPSKCNAAKLTAATCAPLSCDASKAPMNGAVGTCTNALAHGATCKPTCAVGYTVSGKSTCTLGVLDAATCRNLSQHHG</sequence>